<dbReference type="EMBL" id="LVXG01000013">
    <property type="protein sequence ID" value="OQP49750.1"/>
    <property type="molecule type" value="Genomic_DNA"/>
</dbReference>
<name>A0A1V9EUC7_9BACT</name>
<keyword evidence="4" id="KW-1185">Reference proteome</keyword>
<sequence length="373" mass="42607">MALSLIYTKYAGRFGSRFPVLSHVFTQIIFWLIAYLFLALITHFILLTAGPLLNAGINLKANVTIALFFGFFNGFTSGFTDQIFERRFFYKRALGIVILIKAVISFVIFVILISIVRYSLYPYVQVRYFNTVNTNPEKSWEHFFQLLLIYNIVAGLLINFINQVNNKYGPGVLIPILLGKYKKPKEENRAFLFMDLQSSTLIAETLGHLKYSAFIRDSIGDINEVVPRYNAQIYQYVGDEIVVTWTVEKGKLPLFCIQFFFACEAKFASRSDYYLKEYGRSPKFKAGLHMGKVTAVEVGEIKRDIAYHGDILNTTARIQSICNEHNKYFLTSGYVLEHSGVEKYYETNSLGMIVLKGKKQAIEVISIESEKAG</sequence>
<accession>A0A1V9EUC7</accession>
<evidence type="ECO:0000256" key="1">
    <source>
        <dbReference type="SAM" id="Phobius"/>
    </source>
</evidence>
<evidence type="ECO:0000313" key="4">
    <source>
        <dbReference type="Proteomes" id="UP000192610"/>
    </source>
</evidence>
<dbReference type="GO" id="GO:0035556">
    <property type="term" value="P:intracellular signal transduction"/>
    <property type="evidence" value="ECO:0007669"/>
    <property type="project" value="InterPro"/>
</dbReference>
<dbReference type="GO" id="GO:0009190">
    <property type="term" value="P:cyclic nucleotide biosynthetic process"/>
    <property type="evidence" value="ECO:0007669"/>
    <property type="project" value="InterPro"/>
</dbReference>
<keyword evidence="1" id="KW-0472">Membrane</keyword>
<feature type="transmembrane region" description="Helical" evidence="1">
    <location>
        <begin position="52"/>
        <end position="72"/>
    </location>
</feature>
<feature type="transmembrane region" description="Helical" evidence="1">
    <location>
        <begin position="140"/>
        <end position="161"/>
    </location>
</feature>
<comment type="caution">
    <text evidence="3">The sequence shown here is derived from an EMBL/GenBank/DDBJ whole genome shotgun (WGS) entry which is preliminary data.</text>
</comment>
<dbReference type="InterPro" id="IPR029787">
    <property type="entry name" value="Nucleotide_cyclase"/>
</dbReference>
<keyword evidence="1" id="KW-0812">Transmembrane</keyword>
<dbReference type="Proteomes" id="UP000192610">
    <property type="component" value="Unassembled WGS sequence"/>
</dbReference>
<dbReference type="CDD" id="cd07302">
    <property type="entry name" value="CHD"/>
    <property type="match status" value="1"/>
</dbReference>
<protein>
    <recommendedName>
        <fullName evidence="2">Guanylate cyclase domain-containing protein</fullName>
    </recommendedName>
</protein>
<dbReference type="SUPFAM" id="SSF55073">
    <property type="entry name" value="Nucleotide cyclase"/>
    <property type="match status" value="1"/>
</dbReference>
<feature type="transmembrane region" description="Helical" evidence="1">
    <location>
        <begin position="20"/>
        <end position="46"/>
    </location>
</feature>
<keyword evidence="1" id="KW-1133">Transmembrane helix</keyword>
<reference evidence="4" key="1">
    <citation type="submission" date="2016-04" db="EMBL/GenBank/DDBJ databases">
        <authorList>
            <person name="Chen L."/>
            <person name="Zhuang W."/>
            <person name="Wang G."/>
        </authorList>
    </citation>
    <scope>NUCLEOTIDE SEQUENCE [LARGE SCALE GENOMIC DNA]</scope>
    <source>
        <strain evidence="4">17621</strain>
    </source>
</reference>
<evidence type="ECO:0000313" key="3">
    <source>
        <dbReference type="EMBL" id="OQP49750.1"/>
    </source>
</evidence>
<dbReference type="PROSITE" id="PS50125">
    <property type="entry name" value="GUANYLATE_CYCLASE_2"/>
    <property type="match status" value="1"/>
</dbReference>
<dbReference type="Pfam" id="PF00211">
    <property type="entry name" value="Guanylate_cyc"/>
    <property type="match status" value="1"/>
</dbReference>
<dbReference type="STRING" id="354355.SAMN05660816_05821"/>
<feature type="transmembrane region" description="Helical" evidence="1">
    <location>
        <begin position="93"/>
        <end position="120"/>
    </location>
</feature>
<proteinExistence type="predicted"/>
<evidence type="ECO:0000259" key="2">
    <source>
        <dbReference type="PROSITE" id="PS50125"/>
    </source>
</evidence>
<dbReference type="Gene3D" id="3.30.70.1230">
    <property type="entry name" value="Nucleotide cyclase"/>
    <property type="match status" value="1"/>
</dbReference>
<dbReference type="InterPro" id="IPR001054">
    <property type="entry name" value="A/G_cyclase"/>
</dbReference>
<dbReference type="OrthoDB" id="9768499at2"/>
<organism evidence="3 4">
    <name type="scientific">Niastella yeongjuensis</name>
    <dbReference type="NCBI Taxonomy" id="354355"/>
    <lineage>
        <taxon>Bacteria</taxon>
        <taxon>Pseudomonadati</taxon>
        <taxon>Bacteroidota</taxon>
        <taxon>Chitinophagia</taxon>
        <taxon>Chitinophagales</taxon>
        <taxon>Chitinophagaceae</taxon>
        <taxon>Niastella</taxon>
    </lineage>
</organism>
<dbReference type="AlphaFoldDB" id="A0A1V9EUC7"/>
<gene>
    <name evidence="3" type="ORF">A4H97_28070</name>
</gene>
<feature type="domain" description="Guanylate cyclase" evidence="2">
    <location>
        <begin position="190"/>
        <end position="319"/>
    </location>
</feature>
<dbReference type="GO" id="GO:0004016">
    <property type="term" value="F:adenylate cyclase activity"/>
    <property type="evidence" value="ECO:0007669"/>
    <property type="project" value="UniProtKB-ARBA"/>
</dbReference>